<evidence type="ECO:0000313" key="3">
    <source>
        <dbReference type="Proteomes" id="UP000321534"/>
    </source>
</evidence>
<evidence type="ECO:0000313" key="2">
    <source>
        <dbReference type="EMBL" id="GEO29949.1"/>
    </source>
</evidence>
<dbReference type="InterPro" id="IPR009409">
    <property type="entry name" value="DUF1059"/>
</dbReference>
<evidence type="ECO:0000256" key="1">
    <source>
        <dbReference type="SAM" id="MobiDB-lite"/>
    </source>
</evidence>
<dbReference type="AlphaFoldDB" id="A0A512D0F6"/>
<comment type="caution">
    <text evidence="2">The sequence shown here is derived from an EMBL/GenBank/DDBJ whole genome shotgun (WGS) entry which is preliminary data.</text>
</comment>
<organism evidence="2 3">
    <name type="scientific">Terrabacter aerolatus</name>
    <dbReference type="NCBI Taxonomy" id="422442"/>
    <lineage>
        <taxon>Bacteria</taxon>
        <taxon>Bacillati</taxon>
        <taxon>Actinomycetota</taxon>
        <taxon>Actinomycetes</taxon>
        <taxon>Micrococcales</taxon>
        <taxon>Intrasporangiaceae</taxon>
        <taxon>Terrabacter</taxon>
    </lineage>
</organism>
<keyword evidence="3" id="KW-1185">Reference proteome</keyword>
<protein>
    <recommendedName>
        <fullName evidence="4">DUF1059 domain-containing protein</fullName>
    </recommendedName>
</protein>
<dbReference type="Proteomes" id="UP000321534">
    <property type="component" value="Unassembled WGS sequence"/>
</dbReference>
<reference evidence="2 3" key="1">
    <citation type="submission" date="2019-07" db="EMBL/GenBank/DDBJ databases">
        <title>Whole genome shotgun sequence of Terrabacter aerolatus NBRC 106305.</title>
        <authorList>
            <person name="Hosoyama A."/>
            <person name="Uohara A."/>
            <person name="Ohji S."/>
            <person name="Ichikawa N."/>
        </authorList>
    </citation>
    <scope>NUCLEOTIDE SEQUENCE [LARGE SCALE GENOMIC DNA]</scope>
    <source>
        <strain evidence="2 3">NBRC 106305</strain>
    </source>
</reference>
<name>A0A512D0F6_9MICO</name>
<dbReference type="Pfam" id="PF06348">
    <property type="entry name" value="DUF1059"/>
    <property type="match status" value="1"/>
</dbReference>
<evidence type="ECO:0008006" key="4">
    <source>
        <dbReference type="Google" id="ProtNLM"/>
    </source>
</evidence>
<proteinExistence type="predicted"/>
<feature type="region of interest" description="Disordered" evidence="1">
    <location>
        <begin position="52"/>
        <end position="83"/>
    </location>
</feature>
<dbReference type="EMBL" id="BJYX01000007">
    <property type="protein sequence ID" value="GEO29949.1"/>
    <property type="molecule type" value="Genomic_DNA"/>
</dbReference>
<sequence length="100" mass="11122">MIVIRSAHPIAKELNPTMKTMTCRDLGGPCDLEHRGDNADDVIKAQDRHLKEAEQAGDAAHQAARDEMKGRRRHPKRSMDWYRGAKQAFADLSDDVPGGS</sequence>
<accession>A0A512D0F6</accession>
<dbReference type="RefSeq" id="WP_246111231.1">
    <property type="nucleotide sequence ID" value="NZ_BAAARO010000026.1"/>
</dbReference>
<gene>
    <name evidence="2" type="ORF">TAE01_17590</name>
</gene>